<feature type="compositionally biased region" description="Low complexity" evidence="5">
    <location>
        <begin position="148"/>
        <end position="163"/>
    </location>
</feature>
<sequence length="545" mass="58169">MANCTEAKVDSGLGCVDGSAFQICNNARDDNFRSFVGCCKSTPAFTDKSEYGCKQNEILDATYNKVDGLQPQPRCVNTQVQAADRTWRNCKREPQPAANNDGSARYIGCCDTECNTDPSFRCPPNQKGWAGFADRDSLNSFLQKHGKPTSTSITPSPSNTSSTAQNAPTASPDGTPSSSNSTGSQGADQPKSSGLSDGGVAGIAIGCVLGGLLLGGLAAILFFRRRKQRRQRRAPQPEPDHVQVPYVPGKERDHLSSQPIAARHDGEGDVRLSQFLLSPTPDNEIVSGLRSLDTLVRQHVENNYHLQPVQQSPKSLAQALVALGLPSEPQGQRGPDDVARLAVDARTRSAALQHVITRVALQSSTLSVGSGTAPVSMLPPSVAMFAHSVPATERHRGNAEAVSIAMTKWRQLSAFLLHSQRSERTPLRLPEDDGGAAAQQAQQLARELKGFLGVFVARGSAQQETHLCQVLVECARFGYLLFSQRAEYRFNYEGRSGGRQGGGVVVCPGLERVSDGGGSQALEAARLVGPGGGFLRLGLGVSWLI</sequence>
<evidence type="ECO:0000256" key="3">
    <source>
        <dbReference type="ARBA" id="ARBA00022989"/>
    </source>
</evidence>
<evidence type="ECO:0000256" key="1">
    <source>
        <dbReference type="ARBA" id="ARBA00004167"/>
    </source>
</evidence>
<evidence type="ECO:0000256" key="5">
    <source>
        <dbReference type="SAM" id="MobiDB-lite"/>
    </source>
</evidence>
<accession>A0ABR1S3S9</accession>
<comment type="subcellular location">
    <subcellularLocation>
        <location evidence="1">Membrane</location>
        <topology evidence="1">Single-pass membrane protein</topology>
    </subcellularLocation>
</comment>
<dbReference type="PANTHER" id="PTHR15549">
    <property type="entry name" value="PAIRED IMMUNOGLOBULIN-LIKE TYPE 2 RECEPTOR"/>
    <property type="match status" value="1"/>
</dbReference>
<keyword evidence="2 6" id="KW-0812">Transmembrane</keyword>
<dbReference type="Proteomes" id="UP001396898">
    <property type="component" value="Unassembled WGS sequence"/>
</dbReference>
<comment type="caution">
    <text evidence="7">The sequence shown here is derived from an EMBL/GenBank/DDBJ whole genome shotgun (WGS) entry which is preliminary data.</text>
</comment>
<keyword evidence="8" id="KW-1185">Reference proteome</keyword>
<evidence type="ECO:0000313" key="7">
    <source>
        <dbReference type="EMBL" id="KAK8026451.1"/>
    </source>
</evidence>
<protein>
    <submittedName>
        <fullName evidence="7">Uncharacterized protein</fullName>
    </submittedName>
</protein>
<reference evidence="7 8" key="1">
    <citation type="submission" date="2023-01" db="EMBL/GenBank/DDBJ databases">
        <title>Analysis of 21 Apiospora genomes using comparative genomics revels a genus with tremendous synthesis potential of carbohydrate active enzymes and secondary metabolites.</title>
        <authorList>
            <person name="Sorensen T."/>
        </authorList>
    </citation>
    <scope>NUCLEOTIDE SEQUENCE [LARGE SCALE GENOMIC DNA]</scope>
    <source>
        <strain evidence="7 8">CBS 20057</strain>
    </source>
</reference>
<dbReference type="InterPro" id="IPR051694">
    <property type="entry name" value="Immunoregulatory_rcpt-like"/>
</dbReference>
<evidence type="ECO:0000256" key="6">
    <source>
        <dbReference type="SAM" id="Phobius"/>
    </source>
</evidence>
<feature type="transmembrane region" description="Helical" evidence="6">
    <location>
        <begin position="199"/>
        <end position="223"/>
    </location>
</feature>
<proteinExistence type="predicted"/>
<keyword evidence="4 6" id="KW-0472">Membrane</keyword>
<evidence type="ECO:0000256" key="4">
    <source>
        <dbReference type="ARBA" id="ARBA00023136"/>
    </source>
</evidence>
<organism evidence="7 8">
    <name type="scientific">Apiospora marii</name>
    <dbReference type="NCBI Taxonomy" id="335849"/>
    <lineage>
        <taxon>Eukaryota</taxon>
        <taxon>Fungi</taxon>
        <taxon>Dikarya</taxon>
        <taxon>Ascomycota</taxon>
        <taxon>Pezizomycotina</taxon>
        <taxon>Sordariomycetes</taxon>
        <taxon>Xylariomycetidae</taxon>
        <taxon>Amphisphaeriales</taxon>
        <taxon>Apiosporaceae</taxon>
        <taxon>Apiospora</taxon>
    </lineage>
</organism>
<feature type="region of interest" description="Disordered" evidence="5">
    <location>
        <begin position="141"/>
        <end position="195"/>
    </location>
</feature>
<evidence type="ECO:0000313" key="8">
    <source>
        <dbReference type="Proteomes" id="UP001396898"/>
    </source>
</evidence>
<dbReference type="EMBL" id="JAQQWI010000007">
    <property type="protein sequence ID" value="KAK8026451.1"/>
    <property type="molecule type" value="Genomic_DNA"/>
</dbReference>
<feature type="compositionally biased region" description="Polar residues" evidence="5">
    <location>
        <begin position="164"/>
        <end position="195"/>
    </location>
</feature>
<evidence type="ECO:0000256" key="2">
    <source>
        <dbReference type="ARBA" id="ARBA00022692"/>
    </source>
</evidence>
<gene>
    <name evidence="7" type="ORF">PG991_003507</name>
</gene>
<keyword evidence="3 6" id="KW-1133">Transmembrane helix</keyword>
<name>A0ABR1S3S9_9PEZI</name>
<feature type="region of interest" description="Disordered" evidence="5">
    <location>
        <begin position="230"/>
        <end position="252"/>
    </location>
</feature>